<dbReference type="Proteomes" id="UP001203338">
    <property type="component" value="Unassembled WGS sequence"/>
</dbReference>
<comment type="caution">
    <text evidence="13">The sequence shown here is derived from an EMBL/GenBank/DDBJ whole genome shotgun (WGS) entry which is preliminary data.</text>
</comment>
<feature type="domain" description="Helicase ATP-binding" evidence="12">
    <location>
        <begin position="17"/>
        <end position="332"/>
    </location>
</feature>
<keyword evidence="14" id="KW-1185">Reference proteome</keyword>
<keyword evidence="9 11" id="KW-0238">DNA-binding</keyword>
<evidence type="ECO:0000256" key="5">
    <source>
        <dbReference type="ARBA" id="ARBA00022806"/>
    </source>
</evidence>
<dbReference type="EC" id="5.6.2.3" evidence="11"/>
<dbReference type="InterPro" id="IPR039000">
    <property type="entry name" value="DinG_proteobact"/>
</dbReference>
<dbReference type="PROSITE" id="PS51193">
    <property type="entry name" value="HELICASE_ATP_BIND_2"/>
    <property type="match status" value="1"/>
</dbReference>
<dbReference type="InterPro" id="IPR014013">
    <property type="entry name" value="Helic_SF1/SF2_ATP-bd_DinG/Rad3"/>
</dbReference>
<evidence type="ECO:0000256" key="8">
    <source>
        <dbReference type="ARBA" id="ARBA00023014"/>
    </source>
</evidence>
<dbReference type="PANTHER" id="PTHR11472:SF59">
    <property type="entry name" value="ATP-DEPENDENT DNA HELICASE DING"/>
    <property type="match status" value="1"/>
</dbReference>
<dbReference type="InterPro" id="IPR045028">
    <property type="entry name" value="DinG/Rad3-like"/>
</dbReference>
<accession>A0ABT0PKX6</accession>
<comment type="catalytic activity">
    <reaction evidence="11">
        <text>ATP + H2O = ADP + phosphate + H(+)</text>
        <dbReference type="Rhea" id="RHEA:13065"/>
        <dbReference type="ChEBI" id="CHEBI:15377"/>
        <dbReference type="ChEBI" id="CHEBI:15378"/>
        <dbReference type="ChEBI" id="CHEBI:30616"/>
        <dbReference type="ChEBI" id="CHEBI:43474"/>
        <dbReference type="ChEBI" id="CHEBI:456216"/>
        <dbReference type="EC" id="5.6.2.3"/>
    </reaction>
</comment>
<sequence>MSQVAPALRQTIQKAYSQFLQKRELKPRYGQKVMIAEIAKTIGTIDMDDDGKRTSDPAVCVIEAGTGTGKTVGYTLAGIPLAKDSEKTLVISTATVALQEQILNKDLPDIRHNSGLDFTVALAKGRRRYICVQKLDTLLQSQNASAATMALFAEEGFKIDLDESATLLYENMITRLASGSWDGDRDSWADSIEDDEWFQLTSTHAQCTGPRCPHFSGCPFYRARASLDKVDVIITNHDLVLSDLMLGGGAILPAPKECLYVFDEGHHLPDKAISHFSHETRLNDTARWLEQSGKQLGRILGSHALPGKIGEWFEQLEGRFRELKEEQTSMREALLSIADFNSSSESENGRTLVYRLPNGVVPDELMEMAGRMKAGFSVAVDLADRVVGELKSALDGDVSGVDRLQAEQILPVIGSLLLRLQSNHELWMSWSKPDPESVPPSARWIELADNNGYQDLKVASSLILAGGLLREYLWNHAWGAVVTSATLTALGHFDRYRMRAGIPVEARCEVVPSPFHHADAGVLKIPQMKTDPGQADKHTDELIDSLPGMFSKTAGTLVLFSSRRQMKDVFFGLDRDERKLVMMQDDYSKKELLRLHREKIDEGDVSVIFGLASLAEGIDLPGKYCEHVVIAKIPFAVPDDPVEASLAEWVEARGGNPFMEISVPDAAIRLVQASGRLLRTEQDKGLITILDRRLLTRRYGQALLDSLPPYQRQIS</sequence>
<evidence type="ECO:0000256" key="2">
    <source>
        <dbReference type="ARBA" id="ARBA00022723"/>
    </source>
</evidence>
<evidence type="ECO:0000256" key="7">
    <source>
        <dbReference type="ARBA" id="ARBA00023004"/>
    </source>
</evidence>
<dbReference type="SMART" id="SM00491">
    <property type="entry name" value="HELICc2"/>
    <property type="match status" value="1"/>
</dbReference>
<evidence type="ECO:0000256" key="6">
    <source>
        <dbReference type="ARBA" id="ARBA00022840"/>
    </source>
</evidence>
<dbReference type="GO" id="GO:0016787">
    <property type="term" value="F:hydrolase activity"/>
    <property type="evidence" value="ECO:0007669"/>
    <property type="project" value="UniProtKB-KW"/>
</dbReference>
<dbReference type="InterPro" id="IPR010614">
    <property type="entry name" value="RAD3-like_helicase_DEAD"/>
</dbReference>
<keyword evidence="2 11" id="KW-0479">Metal-binding</keyword>
<dbReference type="GO" id="GO:0003678">
    <property type="term" value="F:DNA helicase activity"/>
    <property type="evidence" value="ECO:0007669"/>
    <property type="project" value="UniProtKB-EC"/>
</dbReference>
<keyword evidence="6 11" id="KW-0067">ATP-binding</keyword>
<protein>
    <recommendedName>
        <fullName evidence="11">ATP-dependent DNA helicase DinG</fullName>
        <ecNumber evidence="11">5.6.2.3</ecNumber>
    </recommendedName>
    <alternativeName>
        <fullName evidence="11">DNA 5'-3' helicase DinG</fullName>
    </alternativeName>
</protein>
<gene>
    <name evidence="11 13" type="primary">dinG</name>
    <name evidence="13" type="ORF">M3P05_19060</name>
</gene>
<dbReference type="NCBIfam" id="NF008729">
    <property type="entry name" value="PRK11747.1"/>
    <property type="match status" value="1"/>
</dbReference>
<evidence type="ECO:0000313" key="13">
    <source>
        <dbReference type="EMBL" id="MCL6272025.1"/>
    </source>
</evidence>
<feature type="binding site" evidence="11">
    <location>
        <position position="207"/>
    </location>
    <ligand>
        <name>[4Fe-4S] cluster</name>
        <dbReference type="ChEBI" id="CHEBI:49883"/>
    </ligand>
</feature>
<dbReference type="EMBL" id="JAMFLX010000041">
    <property type="protein sequence ID" value="MCL6272025.1"/>
    <property type="molecule type" value="Genomic_DNA"/>
</dbReference>
<dbReference type="SUPFAM" id="SSF52540">
    <property type="entry name" value="P-loop containing nucleoside triphosphate hydrolases"/>
    <property type="match status" value="2"/>
</dbReference>
<comment type="function">
    <text evidence="11">DNA-dependent ATPase and 5'-3' DNA helicase. Unwinds D-loops, R-loops, forked DNA and G-quadruplex DNA.</text>
</comment>
<keyword evidence="3 11" id="KW-0547">Nucleotide-binding</keyword>
<evidence type="ECO:0000313" key="14">
    <source>
        <dbReference type="Proteomes" id="UP001203338"/>
    </source>
</evidence>
<proteinExistence type="inferred from homology"/>
<keyword evidence="1 11" id="KW-0004">4Fe-4S</keyword>
<keyword evidence="4 11" id="KW-0378">Hydrolase</keyword>
<feature type="binding site" evidence="11">
    <location>
        <position position="131"/>
    </location>
    <ligand>
        <name>[4Fe-4S] cluster</name>
        <dbReference type="ChEBI" id="CHEBI:49883"/>
    </ligand>
</feature>
<dbReference type="InterPro" id="IPR006555">
    <property type="entry name" value="ATP-dep_Helicase_C"/>
</dbReference>
<dbReference type="Pfam" id="PF13307">
    <property type="entry name" value="Helicase_C_2"/>
    <property type="match status" value="1"/>
</dbReference>
<evidence type="ECO:0000256" key="3">
    <source>
        <dbReference type="ARBA" id="ARBA00022741"/>
    </source>
</evidence>
<evidence type="ECO:0000256" key="9">
    <source>
        <dbReference type="ARBA" id="ARBA00023125"/>
    </source>
</evidence>
<name>A0ABT0PKX6_9GAMM</name>
<evidence type="ECO:0000256" key="11">
    <source>
        <dbReference type="HAMAP-Rule" id="MF_02205"/>
    </source>
</evidence>
<feature type="binding site" evidence="11">
    <location>
        <position position="218"/>
    </location>
    <ligand>
        <name>[4Fe-4S] cluster</name>
        <dbReference type="ChEBI" id="CHEBI:49883"/>
    </ligand>
</feature>
<organism evidence="13 14">
    <name type="scientific">Parendozoicomonas callyspongiae</name>
    <dbReference type="NCBI Taxonomy" id="2942213"/>
    <lineage>
        <taxon>Bacteria</taxon>
        <taxon>Pseudomonadati</taxon>
        <taxon>Pseudomonadota</taxon>
        <taxon>Gammaproteobacteria</taxon>
        <taxon>Oceanospirillales</taxon>
        <taxon>Endozoicomonadaceae</taxon>
        <taxon>Parendozoicomonas</taxon>
    </lineage>
</organism>
<reference evidence="13 14" key="1">
    <citation type="submission" date="2022-05" db="EMBL/GenBank/DDBJ databases">
        <authorList>
            <person name="Park J.-S."/>
        </authorList>
    </citation>
    <scope>NUCLEOTIDE SEQUENCE [LARGE SCALE GENOMIC DNA]</scope>
    <source>
        <strain evidence="13 14">2012CJ34-2</strain>
    </source>
</reference>
<evidence type="ECO:0000256" key="10">
    <source>
        <dbReference type="ARBA" id="ARBA00023235"/>
    </source>
</evidence>
<keyword evidence="5 11" id="KW-0347">Helicase</keyword>
<evidence type="ECO:0000256" key="4">
    <source>
        <dbReference type="ARBA" id="ARBA00022801"/>
    </source>
</evidence>
<dbReference type="HAMAP" id="MF_02205">
    <property type="entry name" value="DinG_proteobact"/>
    <property type="match status" value="1"/>
</dbReference>
<keyword evidence="7 11" id="KW-0408">Iron</keyword>
<comment type="cofactor">
    <cofactor evidence="11">
        <name>[4Fe-4S] cluster</name>
        <dbReference type="ChEBI" id="CHEBI:49883"/>
    </cofactor>
    <text evidence="11">Binds 1 [4Fe-4S] cluster.</text>
</comment>
<comment type="similarity">
    <text evidence="11">Belongs to the helicase family. DinG subfamily. Type 1 sub-subfamily.</text>
</comment>
<feature type="binding site" evidence="11">
    <location>
        <position position="212"/>
    </location>
    <ligand>
        <name>[4Fe-4S] cluster</name>
        <dbReference type="ChEBI" id="CHEBI:49883"/>
    </ligand>
</feature>
<dbReference type="InterPro" id="IPR027417">
    <property type="entry name" value="P-loop_NTPase"/>
</dbReference>
<keyword evidence="8 11" id="KW-0411">Iron-sulfur</keyword>
<dbReference type="Pfam" id="PF06733">
    <property type="entry name" value="DEAD_2"/>
    <property type="match status" value="1"/>
</dbReference>
<evidence type="ECO:0000256" key="1">
    <source>
        <dbReference type="ARBA" id="ARBA00022485"/>
    </source>
</evidence>
<keyword evidence="10 11" id="KW-0413">Isomerase</keyword>
<evidence type="ECO:0000259" key="12">
    <source>
        <dbReference type="PROSITE" id="PS51193"/>
    </source>
</evidence>
<dbReference type="RefSeq" id="WP_249701703.1">
    <property type="nucleotide sequence ID" value="NZ_JAMFLX010000041.1"/>
</dbReference>
<dbReference type="Gene3D" id="3.40.50.300">
    <property type="entry name" value="P-loop containing nucleotide triphosphate hydrolases"/>
    <property type="match status" value="2"/>
</dbReference>
<dbReference type="PANTHER" id="PTHR11472">
    <property type="entry name" value="DNA REPAIR DEAD HELICASE RAD3/XP-D SUBFAMILY MEMBER"/>
    <property type="match status" value="1"/>
</dbReference>